<dbReference type="GO" id="GO:0009403">
    <property type="term" value="P:toxin biosynthetic process"/>
    <property type="evidence" value="ECO:0007669"/>
    <property type="project" value="InterPro"/>
</dbReference>
<organism evidence="6 7">
    <name type="scientific">Candidatus Cryptobacteroides merdipullorum</name>
    <dbReference type="NCBI Taxonomy" id="2840771"/>
    <lineage>
        <taxon>Bacteria</taxon>
        <taxon>Pseudomonadati</taxon>
        <taxon>Bacteroidota</taxon>
        <taxon>Bacteroidia</taxon>
        <taxon>Bacteroidales</taxon>
        <taxon>Candidatus Cryptobacteroides</taxon>
    </lineage>
</organism>
<evidence type="ECO:0000256" key="4">
    <source>
        <dbReference type="ARBA" id="ARBA00023136"/>
    </source>
</evidence>
<evidence type="ECO:0000256" key="1">
    <source>
        <dbReference type="ARBA" id="ARBA00004141"/>
    </source>
</evidence>
<evidence type="ECO:0000256" key="2">
    <source>
        <dbReference type="ARBA" id="ARBA00022692"/>
    </source>
</evidence>
<keyword evidence="4 5" id="KW-0472">Membrane</keyword>
<keyword evidence="2 5" id="KW-0812">Transmembrane</keyword>
<evidence type="ECO:0000256" key="5">
    <source>
        <dbReference type="SAM" id="Phobius"/>
    </source>
</evidence>
<protein>
    <submittedName>
        <fullName evidence="6">CvpA family protein</fullName>
    </submittedName>
</protein>
<feature type="transmembrane region" description="Helical" evidence="5">
    <location>
        <begin position="97"/>
        <end position="122"/>
    </location>
</feature>
<dbReference type="Proteomes" id="UP000886881">
    <property type="component" value="Unassembled WGS sequence"/>
</dbReference>
<sequence length="166" mass="18025">MTILDIILLLCFVPAVVAGISKGFVSQVVQIAALILGAWAAFHFSSVICGWISQYLTMDETMLKIVAFILVIIVITLILNLLGNMLTRLLHALALGWFNRILGAVFGILKVGVILGLLIMVFEGLNSSMDLVDRSLLDGSKVYTALRELTETVFPYLKGLVAGISE</sequence>
<dbReference type="PANTHER" id="PTHR37306">
    <property type="entry name" value="COLICIN V PRODUCTION PROTEIN"/>
    <property type="match status" value="1"/>
</dbReference>
<name>A0A9D1KHY5_9BACT</name>
<dbReference type="EMBL" id="DVLC01000049">
    <property type="protein sequence ID" value="HIT46719.1"/>
    <property type="molecule type" value="Genomic_DNA"/>
</dbReference>
<evidence type="ECO:0000256" key="3">
    <source>
        <dbReference type="ARBA" id="ARBA00022989"/>
    </source>
</evidence>
<comment type="subcellular location">
    <subcellularLocation>
        <location evidence="1">Membrane</location>
        <topology evidence="1">Multi-pass membrane protein</topology>
    </subcellularLocation>
</comment>
<dbReference type="AlphaFoldDB" id="A0A9D1KHY5"/>
<reference evidence="6" key="1">
    <citation type="submission" date="2020-10" db="EMBL/GenBank/DDBJ databases">
        <authorList>
            <person name="Gilroy R."/>
        </authorList>
    </citation>
    <scope>NUCLEOTIDE SEQUENCE</scope>
    <source>
        <strain evidence="6">ChiHecec2B26-709</strain>
    </source>
</reference>
<reference evidence="6" key="2">
    <citation type="journal article" date="2021" name="PeerJ">
        <title>Extensive microbial diversity within the chicken gut microbiome revealed by metagenomics and culture.</title>
        <authorList>
            <person name="Gilroy R."/>
            <person name="Ravi A."/>
            <person name="Getino M."/>
            <person name="Pursley I."/>
            <person name="Horton D.L."/>
            <person name="Alikhan N.F."/>
            <person name="Baker D."/>
            <person name="Gharbi K."/>
            <person name="Hall N."/>
            <person name="Watson M."/>
            <person name="Adriaenssens E.M."/>
            <person name="Foster-Nyarko E."/>
            <person name="Jarju S."/>
            <person name="Secka A."/>
            <person name="Antonio M."/>
            <person name="Oren A."/>
            <person name="Chaudhuri R.R."/>
            <person name="La Ragione R."/>
            <person name="Hildebrand F."/>
            <person name="Pallen M.J."/>
        </authorList>
    </citation>
    <scope>NUCLEOTIDE SEQUENCE</scope>
    <source>
        <strain evidence="6">ChiHecec2B26-709</strain>
    </source>
</reference>
<comment type="caution">
    <text evidence="6">The sequence shown here is derived from an EMBL/GenBank/DDBJ whole genome shotgun (WGS) entry which is preliminary data.</text>
</comment>
<dbReference type="Pfam" id="PF02674">
    <property type="entry name" value="Colicin_V"/>
    <property type="match status" value="1"/>
</dbReference>
<accession>A0A9D1KHY5</accession>
<dbReference type="PANTHER" id="PTHR37306:SF1">
    <property type="entry name" value="COLICIN V PRODUCTION PROTEIN"/>
    <property type="match status" value="1"/>
</dbReference>
<proteinExistence type="predicted"/>
<evidence type="ECO:0000313" key="7">
    <source>
        <dbReference type="Proteomes" id="UP000886881"/>
    </source>
</evidence>
<feature type="transmembrane region" description="Helical" evidence="5">
    <location>
        <begin position="65"/>
        <end position="85"/>
    </location>
</feature>
<dbReference type="InterPro" id="IPR003825">
    <property type="entry name" value="Colicin-V_CvpA"/>
</dbReference>
<dbReference type="GO" id="GO:0016020">
    <property type="term" value="C:membrane"/>
    <property type="evidence" value="ECO:0007669"/>
    <property type="project" value="UniProtKB-SubCell"/>
</dbReference>
<keyword evidence="3 5" id="KW-1133">Transmembrane helix</keyword>
<evidence type="ECO:0000313" key="6">
    <source>
        <dbReference type="EMBL" id="HIT46719.1"/>
    </source>
</evidence>
<feature type="transmembrane region" description="Helical" evidence="5">
    <location>
        <begin position="28"/>
        <end position="53"/>
    </location>
</feature>
<gene>
    <name evidence="6" type="ORF">IAC35_02540</name>
</gene>